<dbReference type="AlphaFoldDB" id="A0AA36NJ19"/>
<dbReference type="SUPFAM" id="SSF55021">
    <property type="entry name" value="ACT-like"/>
    <property type="match status" value="1"/>
</dbReference>
<keyword evidence="2" id="KW-1185">Reference proteome</keyword>
<gene>
    <name evidence="1" type="ORF">EVOR1521_LOCUS30295</name>
</gene>
<protein>
    <recommendedName>
        <fullName evidence="3">ACT domain-containing protein</fullName>
    </recommendedName>
</protein>
<dbReference type="EMBL" id="CAUJNA010003751">
    <property type="protein sequence ID" value="CAJ1409117.1"/>
    <property type="molecule type" value="Genomic_DNA"/>
</dbReference>
<comment type="caution">
    <text evidence="1">The sequence shown here is derived from an EMBL/GenBank/DDBJ whole genome shotgun (WGS) entry which is preliminary data.</text>
</comment>
<dbReference type="InterPro" id="IPR045865">
    <property type="entry name" value="ACT-like_dom_sf"/>
</dbReference>
<evidence type="ECO:0000313" key="1">
    <source>
        <dbReference type="EMBL" id="CAJ1409117.1"/>
    </source>
</evidence>
<sequence length="180" mass="20020">MASGHVHKAPLCTFFVAQLRYNICQGGRSKAHACWVPRFGVDRPGQLARITETLSRFGVSVSNLRVQSGSADSTKGDFVPCPSGGPLAENRIRIRFDNSVDAADRLRKEIQLVGEEMGYAVTCLTLDSHAQFRAFMPSYLLRRRAFVVTYLMELKLRVRSLRVMSLRLSPCRVTSAGSLI</sequence>
<dbReference type="CDD" id="cd02116">
    <property type="entry name" value="ACT"/>
    <property type="match status" value="1"/>
</dbReference>
<organism evidence="1 2">
    <name type="scientific">Effrenium voratum</name>
    <dbReference type="NCBI Taxonomy" id="2562239"/>
    <lineage>
        <taxon>Eukaryota</taxon>
        <taxon>Sar</taxon>
        <taxon>Alveolata</taxon>
        <taxon>Dinophyceae</taxon>
        <taxon>Suessiales</taxon>
        <taxon>Symbiodiniaceae</taxon>
        <taxon>Effrenium</taxon>
    </lineage>
</organism>
<dbReference type="Proteomes" id="UP001178507">
    <property type="component" value="Unassembled WGS sequence"/>
</dbReference>
<evidence type="ECO:0000313" key="2">
    <source>
        <dbReference type="Proteomes" id="UP001178507"/>
    </source>
</evidence>
<evidence type="ECO:0008006" key="3">
    <source>
        <dbReference type="Google" id="ProtNLM"/>
    </source>
</evidence>
<accession>A0AA36NJ19</accession>
<name>A0AA36NJ19_9DINO</name>
<reference evidence="1" key="1">
    <citation type="submission" date="2023-08" db="EMBL/GenBank/DDBJ databases">
        <authorList>
            <person name="Chen Y."/>
            <person name="Shah S."/>
            <person name="Dougan E. K."/>
            <person name="Thang M."/>
            <person name="Chan C."/>
        </authorList>
    </citation>
    <scope>NUCLEOTIDE SEQUENCE</scope>
</reference>
<dbReference type="Gene3D" id="3.30.70.260">
    <property type="match status" value="1"/>
</dbReference>
<proteinExistence type="predicted"/>